<feature type="region of interest" description="Disordered" evidence="8">
    <location>
        <begin position="314"/>
        <end position="343"/>
    </location>
</feature>
<keyword evidence="3" id="KW-0963">Cytoplasm</keyword>
<feature type="domain" description="ADF-H" evidence="9">
    <location>
        <begin position="1"/>
        <end position="135"/>
    </location>
</feature>
<evidence type="ECO:0000256" key="8">
    <source>
        <dbReference type="SAM" id="MobiDB-lite"/>
    </source>
</evidence>
<feature type="domain" description="ADF-H" evidence="9">
    <location>
        <begin position="183"/>
        <end position="323"/>
    </location>
</feature>
<feature type="compositionally biased region" description="Basic residues" evidence="8">
    <location>
        <begin position="333"/>
        <end position="343"/>
    </location>
</feature>
<comment type="subcellular location">
    <subcellularLocation>
        <location evidence="1">Cytoplasm</location>
        <location evidence="1">Cytoskeleton</location>
    </subcellularLocation>
</comment>
<dbReference type="SMART" id="SM00102">
    <property type="entry name" value="ADF"/>
    <property type="match status" value="2"/>
</dbReference>
<reference evidence="10 11" key="1">
    <citation type="submission" date="2024-01" db="EMBL/GenBank/DDBJ databases">
        <authorList>
            <consortium name="Genoscope - CEA"/>
            <person name="William W."/>
        </authorList>
    </citation>
    <scope>NUCLEOTIDE SEQUENCE [LARGE SCALE GENOMIC DNA]</scope>
    <source>
        <strain evidence="10 11">29B2s-10</strain>
    </source>
</reference>
<comment type="subunit">
    <text evidence="7">Interacts with G-actin; ADP-actin form.</text>
</comment>
<dbReference type="Proteomes" id="UP001497600">
    <property type="component" value="Chromosome D"/>
</dbReference>
<organism evidence="10 11">
    <name type="scientific">[Candida] anglica</name>
    <dbReference type="NCBI Taxonomy" id="148631"/>
    <lineage>
        <taxon>Eukaryota</taxon>
        <taxon>Fungi</taxon>
        <taxon>Dikarya</taxon>
        <taxon>Ascomycota</taxon>
        <taxon>Saccharomycotina</taxon>
        <taxon>Pichiomycetes</taxon>
        <taxon>Debaryomycetaceae</taxon>
        <taxon>Kurtzmaniella</taxon>
    </lineage>
</organism>
<evidence type="ECO:0000256" key="4">
    <source>
        <dbReference type="ARBA" id="ARBA00022737"/>
    </source>
</evidence>
<evidence type="ECO:0000313" key="11">
    <source>
        <dbReference type="Proteomes" id="UP001497600"/>
    </source>
</evidence>
<gene>
    <name evidence="10" type="primary">TWF1</name>
    <name evidence="10" type="ORF">CAAN4_D14642</name>
</gene>
<dbReference type="PROSITE" id="PS51263">
    <property type="entry name" value="ADF_H"/>
    <property type="match status" value="2"/>
</dbReference>
<protein>
    <submittedName>
        <fullName evidence="10">Twinfilin-1</fullName>
    </submittedName>
</protein>
<dbReference type="CDD" id="cd11285">
    <property type="entry name" value="ADF_Twf-N_like"/>
    <property type="match status" value="1"/>
</dbReference>
<dbReference type="Pfam" id="PF00241">
    <property type="entry name" value="Cofilin_ADF"/>
    <property type="match status" value="2"/>
</dbReference>
<dbReference type="PANTHER" id="PTHR13759:SF1">
    <property type="entry name" value="TWINFILIN"/>
    <property type="match status" value="1"/>
</dbReference>
<dbReference type="SUPFAM" id="SSF55753">
    <property type="entry name" value="Actin depolymerizing proteins"/>
    <property type="match status" value="2"/>
</dbReference>
<comment type="similarity">
    <text evidence="2">Belongs to the actin-binding proteins ADF family. Twinfilin subfamily.</text>
</comment>
<dbReference type="EMBL" id="OZ004256">
    <property type="protein sequence ID" value="CAK7905553.1"/>
    <property type="molecule type" value="Genomic_DNA"/>
</dbReference>
<keyword evidence="6" id="KW-0206">Cytoskeleton</keyword>
<keyword evidence="11" id="KW-1185">Reference proteome</keyword>
<name>A0ABP0EBX5_9ASCO</name>
<keyword evidence="5" id="KW-0009">Actin-binding</keyword>
<proteinExistence type="inferred from homology"/>
<accession>A0ABP0EBX5</accession>
<evidence type="ECO:0000256" key="3">
    <source>
        <dbReference type="ARBA" id="ARBA00022490"/>
    </source>
</evidence>
<dbReference type="InterPro" id="IPR002108">
    <property type="entry name" value="ADF-H"/>
</dbReference>
<evidence type="ECO:0000256" key="6">
    <source>
        <dbReference type="ARBA" id="ARBA00023212"/>
    </source>
</evidence>
<dbReference type="InterPro" id="IPR028458">
    <property type="entry name" value="Twinfilin"/>
</dbReference>
<keyword evidence="4" id="KW-0677">Repeat</keyword>
<evidence type="ECO:0000313" key="10">
    <source>
        <dbReference type="EMBL" id="CAK7905553.1"/>
    </source>
</evidence>
<sequence>MSTQSGITASKELLSSFNSINGEPMIIRVSEDSTSLIPDSSFKGSTGISDVFESLSSYLLETHPQPAYLVIPTEAGDLAFASYIPDEAPIRSKMLYASTKNTLVSQLGANFKKSHQFAWSEIEEVSMKNFLRSFEVSEKPLTEEEKLLDQINSLQSFSIAEASAKSSSPAYKKQLVSMHDSSGLLFKVQEDLDDYFQKAGQSSVHSLITFAIDLASERVKLTSSKQTSTATLISTLEESTTPSDPHPQYALYHYSPHKFAFLYSCPSGSKVKERMIYASNKKPLVTYINSILQQSESSAAIDKNLEVGDLDELEISELDDHEQESTTTTRGLRFNKPKGPRRR</sequence>
<dbReference type="Gene3D" id="3.40.20.10">
    <property type="entry name" value="Severin"/>
    <property type="match status" value="2"/>
</dbReference>
<evidence type="ECO:0000259" key="9">
    <source>
        <dbReference type="PROSITE" id="PS51263"/>
    </source>
</evidence>
<evidence type="ECO:0000256" key="5">
    <source>
        <dbReference type="ARBA" id="ARBA00023203"/>
    </source>
</evidence>
<dbReference type="PANTHER" id="PTHR13759">
    <property type="entry name" value="TWINFILIN"/>
    <property type="match status" value="1"/>
</dbReference>
<evidence type="ECO:0000256" key="7">
    <source>
        <dbReference type="ARBA" id="ARBA00038532"/>
    </source>
</evidence>
<evidence type="ECO:0000256" key="2">
    <source>
        <dbReference type="ARBA" id="ARBA00009557"/>
    </source>
</evidence>
<dbReference type="InterPro" id="IPR029006">
    <property type="entry name" value="ADF-H/Gelsolin-like_dom_sf"/>
</dbReference>
<evidence type="ECO:0000256" key="1">
    <source>
        <dbReference type="ARBA" id="ARBA00004245"/>
    </source>
</evidence>